<dbReference type="HOGENOM" id="CLU_429002_0_0_1"/>
<feature type="transmembrane region" description="Helical" evidence="1">
    <location>
        <begin position="55"/>
        <end position="73"/>
    </location>
</feature>
<name>G4TNN5_SERID</name>
<feature type="transmembrane region" description="Helical" evidence="1">
    <location>
        <begin position="20"/>
        <end position="48"/>
    </location>
</feature>
<evidence type="ECO:0000313" key="2">
    <source>
        <dbReference type="EMBL" id="CCA72928.1"/>
    </source>
</evidence>
<keyword evidence="3" id="KW-1185">Reference proteome</keyword>
<keyword evidence="1" id="KW-0812">Transmembrane</keyword>
<dbReference type="EMBL" id="CAFZ01000191">
    <property type="protein sequence ID" value="CCA72928.1"/>
    <property type="molecule type" value="Genomic_DNA"/>
</dbReference>
<organism evidence="2 3">
    <name type="scientific">Serendipita indica (strain DSM 11827)</name>
    <name type="common">Root endophyte fungus</name>
    <name type="synonym">Piriformospora indica</name>
    <dbReference type="NCBI Taxonomy" id="1109443"/>
    <lineage>
        <taxon>Eukaryota</taxon>
        <taxon>Fungi</taxon>
        <taxon>Dikarya</taxon>
        <taxon>Basidiomycota</taxon>
        <taxon>Agaricomycotina</taxon>
        <taxon>Agaricomycetes</taxon>
        <taxon>Sebacinales</taxon>
        <taxon>Serendipitaceae</taxon>
        <taxon>Serendipita</taxon>
    </lineage>
</organism>
<sequence>MTLISEHTLARGLAELKVFAHVILIFLSVHNAVVVTLITCSAVIYLALIAPWSTILVGFLLIEFLIIHIVLLWEALQANPLAEEDALHRWTGLGLLCYTAPTRRLYKKVKSIGLVRTQLPALPPELWEQIVVLSLESPAILTSISGPPEDTISVIRHQMLQFYDTSSPFLRYASYNFGIGPDEEHPYRMYRRRCANLSLVCKFWTDVVQRQQRLWSCGVPGDGVYPRVQRLDLKLESRSRAWLENILRQQQEVTPRDQLGNLRVLSLFKASMTDPITTSSLLSLLSDSSPHSFPSLKSLSYVADSDSLDFTMSPSPFPNLCCLYFRLFSIKYANKIRFERLRVLTLEGVKLDLRGWECPQLEHCAIILCDTVIIGATLALPPSGHIYVPSRLLSLVVIGYQVTLSAEFWHRHSSLVHLAIQSSSLIGPIYPPPTDHPFAHFSLLDVRFTNSPAARFQFLLDPQHKIESISLPNPNPSYWRVYYNEWVQFYRKASRLGLIKSPSHPPGWWNQIMSQLWLLPSPPNTGWPSESGRLEVWMKKLVSAYESRWHHDGCDNIQPGYITLYIQTAMVTGLASSGSIVFKNARHWNALVISDALWWQGVLLFLATFTHLSGLLERSSNERLRQRRVPNLGL</sequence>
<evidence type="ECO:0000256" key="1">
    <source>
        <dbReference type="SAM" id="Phobius"/>
    </source>
</evidence>
<dbReference type="Proteomes" id="UP000007148">
    <property type="component" value="Unassembled WGS sequence"/>
</dbReference>
<dbReference type="InParanoid" id="G4TNN5"/>
<dbReference type="AlphaFoldDB" id="G4TNN5"/>
<evidence type="ECO:0000313" key="3">
    <source>
        <dbReference type="Proteomes" id="UP000007148"/>
    </source>
</evidence>
<dbReference type="OrthoDB" id="3271614at2759"/>
<comment type="caution">
    <text evidence="2">The sequence shown here is derived from an EMBL/GenBank/DDBJ whole genome shotgun (WGS) entry which is preliminary data.</text>
</comment>
<gene>
    <name evidence="2" type="ORF">PIIN_06864</name>
</gene>
<accession>G4TNN5</accession>
<keyword evidence="1" id="KW-1133">Transmembrane helix</keyword>
<proteinExistence type="predicted"/>
<protein>
    <submittedName>
        <fullName evidence="2">Uncharacterized protein</fullName>
    </submittedName>
</protein>
<reference evidence="2 3" key="1">
    <citation type="journal article" date="2011" name="PLoS Pathog.">
        <title>Endophytic Life Strategies Decoded by Genome and Transcriptome Analyses of the Mutualistic Root Symbiont Piriformospora indica.</title>
        <authorList>
            <person name="Zuccaro A."/>
            <person name="Lahrmann U."/>
            <person name="Guldener U."/>
            <person name="Langen G."/>
            <person name="Pfiffi S."/>
            <person name="Biedenkopf D."/>
            <person name="Wong P."/>
            <person name="Samans B."/>
            <person name="Grimm C."/>
            <person name="Basiewicz M."/>
            <person name="Murat C."/>
            <person name="Martin F."/>
            <person name="Kogel K.H."/>
        </authorList>
    </citation>
    <scope>NUCLEOTIDE SEQUENCE [LARGE SCALE GENOMIC DNA]</scope>
    <source>
        <strain evidence="2 3">DSM 11827</strain>
    </source>
</reference>
<keyword evidence="1" id="KW-0472">Membrane</keyword>